<sequence>MDIIAEIRRRHLISHESISSIDRDLKLSRPTARKYLKTTASPSYQRARQPQPKLSRFQSILEQWLETEQHLPKAQRRTAQRLFEGLHKPRAMPGPMTAFSVS</sequence>
<gene>
    <name evidence="1" type="ORF">HA050_14445</name>
</gene>
<dbReference type="Proteomes" id="UP000712570">
    <property type="component" value="Unassembled WGS sequence"/>
</dbReference>
<evidence type="ECO:0000313" key="2">
    <source>
        <dbReference type="Proteomes" id="UP000712570"/>
    </source>
</evidence>
<organism evidence="1 2">
    <name type="scientific">Iodobacter violaceini</name>
    <dbReference type="NCBI Taxonomy" id="3044271"/>
    <lineage>
        <taxon>Bacteria</taxon>
        <taxon>Pseudomonadati</taxon>
        <taxon>Pseudomonadota</taxon>
        <taxon>Betaproteobacteria</taxon>
        <taxon>Neisseriales</taxon>
        <taxon>Chitinibacteraceae</taxon>
        <taxon>Iodobacter</taxon>
    </lineage>
</organism>
<reference evidence="1 2" key="1">
    <citation type="submission" date="2020-03" db="EMBL/GenBank/DDBJ databases">
        <title>Draft genome sequence of environmentally isolated violet-colored cultures.</title>
        <authorList>
            <person name="Wilson H.S."/>
        </authorList>
    </citation>
    <scope>NUCLEOTIDE SEQUENCE [LARGE SCALE GENOMIC DNA]</scope>
    <source>
        <strain evidence="1 2">HSC-16F04</strain>
    </source>
</reference>
<dbReference type="RefSeq" id="WP_166827529.1">
    <property type="nucleotide sequence ID" value="NZ_JAAOLX010000007.1"/>
</dbReference>
<evidence type="ECO:0008006" key="3">
    <source>
        <dbReference type="Google" id="ProtNLM"/>
    </source>
</evidence>
<comment type="caution">
    <text evidence="1">The sequence shown here is derived from an EMBL/GenBank/DDBJ whole genome shotgun (WGS) entry which is preliminary data.</text>
</comment>
<keyword evidence="2" id="KW-1185">Reference proteome</keyword>
<protein>
    <recommendedName>
        <fullName evidence="3">Transposase</fullName>
    </recommendedName>
</protein>
<accession>A0ABX0KXD2</accession>
<evidence type="ECO:0000313" key="1">
    <source>
        <dbReference type="EMBL" id="NHQ87313.1"/>
    </source>
</evidence>
<proteinExistence type="predicted"/>
<dbReference type="EMBL" id="JAAOLX010000007">
    <property type="protein sequence ID" value="NHQ87313.1"/>
    <property type="molecule type" value="Genomic_DNA"/>
</dbReference>
<name>A0ABX0KXD2_9NEIS</name>